<reference evidence="3 4" key="1">
    <citation type="submission" date="2017-03" db="EMBL/GenBank/DDBJ databases">
        <authorList>
            <person name="Afonso C.L."/>
            <person name="Miller P.J."/>
            <person name="Scott M.A."/>
            <person name="Spackman E."/>
            <person name="Goraichik I."/>
            <person name="Dimitrov K.M."/>
            <person name="Suarez D.L."/>
            <person name="Swayne D.E."/>
        </authorList>
    </citation>
    <scope>NUCLEOTIDE SEQUENCE [LARGE SCALE GENOMIC DNA]</scope>
    <source>
        <strain evidence="3 4">CECT 8625</strain>
    </source>
</reference>
<accession>A0A1X7A6N0</accession>
<feature type="transmembrane region" description="Helical" evidence="2">
    <location>
        <begin position="855"/>
        <end position="876"/>
    </location>
</feature>
<dbReference type="InterPro" id="IPR001036">
    <property type="entry name" value="Acrflvin-R"/>
</dbReference>
<dbReference type="SUPFAM" id="SSF82866">
    <property type="entry name" value="Multidrug efflux transporter AcrB transmembrane domain"/>
    <property type="match status" value="2"/>
</dbReference>
<gene>
    <name evidence="3" type="primary">mdtB_2</name>
    <name evidence="3" type="ORF">ROJ8625_03739</name>
</gene>
<dbReference type="PRINTS" id="PR00702">
    <property type="entry name" value="ACRIFLAVINRP"/>
</dbReference>
<dbReference type="Gene3D" id="1.20.1640.10">
    <property type="entry name" value="Multidrug efflux transporter AcrB transmembrane domain"/>
    <property type="match status" value="2"/>
</dbReference>
<proteinExistence type="predicted"/>
<dbReference type="EMBL" id="FWFK01000008">
    <property type="protein sequence ID" value="SLN71684.1"/>
    <property type="molecule type" value="Genomic_DNA"/>
</dbReference>
<dbReference type="PANTHER" id="PTHR32063">
    <property type="match status" value="1"/>
</dbReference>
<evidence type="ECO:0000313" key="3">
    <source>
        <dbReference type="EMBL" id="SLN71684.1"/>
    </source>
</evidence>
<dbReference type="InterPro" id="IPR027463">
    <property type="entry name" value="AcrB_DN_DC_subdom"/>
</dbReference>
<evidence type="ECO:0000256" key="1">
    <source>
        <dbReference type="SAM" id="MobiDB-lite"/>
    </source>
</evidence>
<dbReference type="Gene3D" id="3.30.70.1430">
    <property type="entry name" value="Multidrug efflux transporter AcrB pore domain"/>
    <property type="match status" value="2"/>
</dbReference>
<evidence type="ECO:0000313" key="4">
    <source>
        <dbReference type="Proteomes" id="UP000193570"/>
    </source>
</evidence>
<keyword evidence="2" id="KW-1133">Transmembrane helix</keyword>
<feature type="transmembrane region" description="Helical" evidence="2">
    <location>
        <begin position="909"/>
        <end position="930"/>
    </location>
</feature>
<dbReference type="Gene3D" id="3.30.70.1320">
    <property type="entry name" value="Multidrug efflux transporter AcrB pore domain like"/>
    <property type="match status" value="1"/>
</dbReference>
<dbReference type="GO" id="GO:0042910">
    <property type="term" value="F:xenobiotic transmembrane transporter activity"/>
    <property type="evidence" value="ECO:0007669"/>
    <property type="project" value="TreeGrafter"/>
</dbReference>
<dbReference type="SUPFAM" id="SSF82693">
    <property type="entry name" value="Multidrug efflux transporter AcrB pore domain, PN1, PN2, PC1 and PC2 subdomains"/>
    <property type="match status" value="2"/>
</dbReference>
<dbReference type="SUPFAM" id="SSF82714">
    <property type="entry name" value="Multidrug efflux transporter AcrB TolC docking domain, DN and DC subdomains"/>
    <property type="match status" value="2"/>
</dbReference>
<feature type="transmembrane region" description="Helical" evidence="2">
    <location>
        <begin position="957"/>
        <end position="974"/>
    </location>
</feature>
<organism evidence="3 4">
    <name type="scientific">Roseivivax jejudonensis</name>
    <dbReference type="NCBI Taxonomy" id="1529041"/>
    <lineage>
        <taxon>Bacteria</taxon>
        <taxon>Pseudomonadati</taxon>
        <taxon>Pseudomonadota</taxon>
        <taxon>Alphaproteobacteria</taxon>
        <taxon>Rhodobacterales</taxon>
        <taxon>Roseobacteraceae</taxon>
        <taxon>Roseivivax</taxon>
    </lineage>
</organism>
<name>A0A1X7A6N0_9RHOB</name>
<dbReference type="AlphaFoldDB" id="A0A1X7A6N0"/>
<dbReference type="PANTHER" id="PTHR32063:SF18">
    <property type="entry name" value="CATION EFFLUX SYSTEM PROTEIN"/>
    <property type="match status" value="1"/>
</dbReference>
<feature type="transmembrane region" description="Helical" evidence="2">
    <location>
        <begin position="328"/>
        <end position="351"/>
    </location>
</feature>
<feature type="transmembrane region" description="Helical" evidence="2">
    <location>
        <begin position="12"/>
        <end position="29"/>
    </location>
</feature>
<keyword evidence="4" id="KW-1185">Reference proteome</keyword>
<dbReference type="Gene3D" id="3.30.2090.10">
    <property type="entry name" value="Multidrug efflux transporter AcrB TolC docking domain, DN and DC subdomains"/>
    <property type="match status" value="2"/>
</dbReference>
<feature type="transmembrane region" description="Helical" evidence="2">
    <location>
        <begin position="980"/>
        <end position="1006"/>
    </location>
</feature>
<feature type="transmembrane region" description="Helical" evidence="2">
    <location>
        <begin position="460"/>
        <end position="482"/>
    </location>
</feature>
<protein>
    <submittedName>
        <fullName evidence="3">Multidrug resistance protein MdtB</fullName>
    </submittedName>
</protein>
<dbReference type="OrthoDB" id="9798415at2"/>
<feature type="region of interest" description="Disordered" evidence="1">
    <location>
        <begin position="1016"/>
        <end position="1038"/>
    </location>
</feature>
<dbReference type="RefSeq" id="WP_085793409.1">
    <property type="nucleotide sequence ID" value="NZ_FWFK01000008.1"/>
</dbReference>
<dbReference type="Pfam" id="PF00873">
    <property type="entry name" value="ACR_tran"/>
    <property type="match status" value="1"/>
</dbReference>
<sequence length="1038" mass="112395">MLTRLAFRFQRLTFFLVAVLMGFGAYSYFTLPAQEDPQITIREAIVTTRYPGLPPERIENLVTKPLERAIRTMPEVEEIRSSSTAGASIIHVEVYDRFFDLDQIWDGLRAEVERASTSLPDGTQPPVVTDDVGDVSVVTATLTSQDHTLAEMSEMAGHVRDQLYTVNGVKAVDISGAREERVYIETNSSRLAALGIGPAAIAQTLSSQNIIRPGGQVDLGYRTLLIEPTGDYRNVQQIAETLIPVPGGGTIPLRDIATVERTLADPVTQAAYYQGKPAIIFAVAMQDGGNVLEFGPRVADKLDEIETGLPLGYEIGTITFQAEQVEKAVYGVSINVLQTLGIVLAVVVCLLGLRTGLIVGAIVPIVMLSTLAVMGFMGLPLERMSLATLVIALGLLVDAGVVVAEDYKTRLSEGAERDEALEATGSEMQLPLLSSTATTILVFLPLMLANHVSGEYTRSISLVIAITLSISWLLAMTVTPILSHKFAAREPAEGADRPFYERMFDPLNDGYARLIGQVLSHRWIFVALMVCGLVGGIAGIATAPQKFFPGSDRAQIITYLDLPTDVTADATQDAVEELLPTLTDDEFDWLEDTAAYVGYGGPRFVLSLTPIDPAPNRAVLVMNVDESENVARGVEELRSHLETNFSDFTSRVTTMFLGPTDSSVIEVQIKGPDRDFVYRAAAQLEEILGSVPGARDIHQDWENRILRLEVKVDQVRARRAGVTSSDVAQSMSSFFSGRAVSQYRDGDDVIPIVSRASDAERTDLDRLRTVPVFAQDGSSVPLAQVAEVAIAQGYSRIEREGLERTVTVSGRSELMGAEDMAPIIEDDIEALRATLPVGHSIEYDGILTQSAEGRAALAANMPLCLALVVVLLIAQFNSFRRPAIILATVPLIVLGVALGLRLFRADFGFMPILGLLSLAGIILNNAIVLIDRIDIEREAGRIGNEAIIEAARRRLRPILMTTITTILGLLPLILSNDPLFYGMATVMAAGLGVGTILTLGFVPVLYSLFFRMAQKDDPDTASDQTSADAARPDSPRPA</sequence>
<dbReference type="Proteomes" id="UP000193570">
    <property type="component" value="Unassembled WGS sequence"/>
</dbReference>
<feature type="transmembrane region" description="Helical" evidence="2">
    <location>
        <begin position="358"/>
        <end position="379"/>
    </location>
</feature>
<feature type="transmembrane region" description="Helical" evidence="2">
    <location>
        <begin position="523"/>
        <end position="543"/>
    </location>
</feature>
<feature type="transmembrane region" description="Helical" evidence="2">
    <location>
        <begin position="430"/>
        <end position="448"/>
    </location>
</feature>
<feature type="transmembrane region" description="Helical" evidence="2">
    <location>
        <begin position="385"/>
        <end position="404"/>
    </location>
</feature>
<keyword evidence="2" id="KW-0812">Transmembrane</keyword>
<dbReference type="GO" id="GO:0005886">
    <property type="term" value="C:plasma membrane"/>
    <property type="evidence" value="ECO:0007669"/>
    <property type="project" value="TreeGrafter"/>
</dbReference>
<evidence type="ECO:0000256" key="2">
    <source>
        <dbReference type="SAM" id="Phobius"/>
    </source>
</evidence>
<feature type="transmembrane region" description="Helical" evidence="2">
    <location>
        <begin position="883"/>
        <end position="903"/>
    </location>
</feature>
<dbReference type="Gene3D" id="3.30.70.1440">
    <property type="entry name" value="Multidrug efflux transporter AcrB pore domain"/>
    <property type="match status" value="1"/>
</dbReference>
<keyword evidence="2" id="KW-0472">Membrane</keyword>